<comment type="caution">
    <text evidence="1">The sequence shown here is derived from an EMBL/GenBank/DDBJ whole genome shotgun (WGS) entry which is preliminary data.</text>
</comment>
<accession>A0A5B7CK39</accession>
<reference evidence="1 2" key="1">
    <citation type="submission" date="2019-05" db="EMBL/GenBank/DDBJ databases">
        <title>Another draft genome of Portunus trituberculatus and its Hox gene families provides insights of decapod evolution.</title>
        <authorList>
            <person name="Jeong J.-H."/>
            <person name="Song I."/>
            <person name="Kim S."/>
            <person name="Choi T."/>
            <person name="Kim D."/>
            <person name="Ryu S."/>
            <person name="Kim W."/>
        </authorList>
    </citation>
    <scope>NUCLEOTIDE SEQUENCE [LARGE SCALE GENOMIC DNA]</scope>
    <source>
        <tissue evidence="1">Muscle</tissue>
    </source>
</reference>
<proteinExistence type="predicted"/>
<keyword evidence="2" id="KW-1185">Reference proteome</keyword>
<evidence type="ECO:0000313" key="2">
    <source>
        <dbReference type="Proteomes" id="UP000324222"/>
    </source>
</evidence>
<evidence type="ECO:0000313" key="1">
    <source>
        <dbReference type="EMBL" id="MPC09498.1"/>
    </source>
</evidence>
<dbReference type="Proteomes" id="UP000324222">
    <property type="component" value="Unassembled WGS sequence"/>
</dbReference>
<protein>
    <submittedName>
        <fullName evidence="1">Uncharacterized protein</fullName>
    </submittedName>
</protein>
<sequence length="202" mass="22350">MSDWPGQAHISTWECGLTRLTFTIQVTHLKERALGRETTAWAKLIGALLQWRDHSNGHIWLHRVCDAVSTLLDTELPAKRGANRPAPDYTLPPPWQLPPVEVTIGGLPARKAIHLRLEMQQHTDSSGLGKHLREYCALCIAPTASVDSAWGTTGTLTQRLQQPSPTDMSLITAILGQAQSLASLGHHIRLMRQPKQHKEACS</sequence>
<dbReference type="EMBL" id="VSRR010000072">
    <property type="protein sequence ID" value="MPC09498.1"/>
    <property type="molecule type" value="Genomic_DNA"/>
</dbReference>
<dbReference type="AlphaFoldDB" id="A0A5B7CK39"/>
<name>A0A5B7CK39_PORTR</name>
<organism evidence="1 2">
    <name type="scientific">Portunus trituberculatus</name>
    <name type="common">Swimming crab</name>
    <name type="synonym">Neptunus trituberculatus</name>
    <dbReference type="NCBI Taxonomy" id="210409"/>
    <lineage>
        <taxon>Eukaryota</taxon>
        <taxon>Metazoa</taxon>
        <taxon>Ecdysozoa</taxon>
        <taxon>Arthropoda</taxon>
        <taxon>Crustacea</taxon>
        <taxon>Multicrustacea</taxon>
        <taxon>Malacostraca</taxon>
        <taxon>Eumalacostraca</taxon>
        <taxon>Eucarida</taxon>
        <taxon>Decapoda</taxon>
        <taxon>Pleocyemata</taxon>
        <taxon>Brachyura</taxon>
        <taxon>Eubrachyura</taxon>
        <taxon>Portunoidea</taxon>
        <taxon>Portunidae</taxon>
        <taxon>Portuninae</taxon>
        <taxon>Portunus</taxon>
    </lineage>
</organism>
<gene>
    <name evidence="1" type="ORF">E2C01_002111</name>
</gene>